<gene>
    <name evidence="6" type="ORF">OW729_02285</name>
</gene>
<organism evidence="6 7">
    <name type="scientific">Clostridium brassicae</name>
    <dbReference type="NCBI Taxonomy" id="2999072"/>
    <lineage>
        <taxon>Bacteria</taxon>
        <taxon>Bacillati</taxon>
        <taxon>Bacillota</taxon>
        <taxon>Clostridia</taxon>
        <taxon>Eubacteriales</taxon>
        <taxon>Clostridiaceae</taxon>
        <taxon>Clostridium</taxon>
    </lineage>
</organism>
<evidence type="ECO:0000259" key="5">
    <source>
        <dbReference type="Pfam" id="PF00580"/>
    </source>
</evidence>
<evidence type="ECO:0000256" key="2">
    <source>
        <dbReference type="ARBA" id="ARBA00022801"/>
    </source>
</evidence>
<sequence length="362" mass="42326">MQLNNKVIISAAGSGKTTFIANDSLSKKNEKILILTYTIDNLNEIKKKIIKIHGVIPNNVKIQSWFSFLLSEGVRPYQNYLYEKKRIKTIFFTNKTSTRFVKKENVEKYYFKHGEEIYTDKISLFVKECNEKANGAVINRLELMYDRIYIDEVQDLAGYDFDILKLLFKSRINIRLVGDLRQATYSTNNSCKNKKYKGSNIYDLFIKWKNNNMCTIYHKNECFRSNQIICDLADSLYPEMEKTISKNYKITGHDGVFIINKKDADKYIKKFNPQLLRFDRRSKFNSENILNFGASKGLTFERVLIIPNGPMKKFLKTGDYSNLEASKAKYYVAFTRARYSIGILYDEVCRVQGINRFNVNDI</sequence>
<evidence type="ECO:0000256" key="3">
    <source>
        <dbReference type="ARBA" id="ARBA00022806"/>
    </source>
</evidence>
<dbReference type="Proteomes" id="UP001144612">
    <property type="component" value="Unassembled WGS sequence"/>
</dbReference>
<dbReference type="InterPro" id="IPR027417">
    <property type="entry name" value="P-loop_NTPase"/>
</dbReference>
<evidence type="ECO:0000313" key="6">
    <source>
        <dbReference type="EMBL" id="MCY6957429.1"/>
    </source>
</evidence>
<dbReference type="PANTHER" id="PTHR11070:SF2">
    <property type="entry name" value="ATP-DEPENDENT DNA HELICASE SRS2"/>
    <property type="match status" value="1"/>
</dbReference>
<dbReference type="Pfam" id="PF00580">
    <property type="entry name" value="UvrD-helicase"/>
    <property type="match status" value="1"/>
</dbReference>
<name>A0ABT4D561_9CLOT</name>
<dbReference type="SUPFAM" id="SSF52540">
    <property type="entry name" value="P-loop containing nucleoside triphosphate hydrolases"/>
    <property type="match status" value="1"/>
</dbReference>
<feature type="domain" description="UvrD-like helicase ATP-binding" evidence="5">
    <location>
        <begin position="82"/>
        <end position="186"/>
    </location>
</feature>
<accession>A0ABT4D561</accession>
<dbReference type="Gene3D" id="3.40.50.300">
    <property type="entry name" value="P-loop containing nucleotide triphosphate hydrolases"/>
    <property type="match status" value="1"/>
</dbReference>
<reference evidence="6" key="1">
    <citation type="submission" date="2022-12" db="EMBL/GenBank/DDBJ databases">
        <title>Clostridium sp. nov., isolated from industrial wastewater.</title>
        <authorList>
            <person name="Jiayan W."/>
        </authorList>
    </citation>
    <scope>NUCLEOTIDE SEQUENCE</scope>
    <source>
        <strain evidence="6">ZC22-4</strain>
    </source>
</reference>
<dbReference type="InterPro" id="IPR014016">
    <property type="entry name" value="UvrD-like_ATP-bd"/>
</dbReference>
<evidence type="ECO:0000313" key="7">
    <source>
        <dbReference type="Proteomes" id="UP001144612"/>
    </source>
</evidence>
<protein>
    <submittedName>
        <fullName evidence="6">UvrD-helicase domain-containing protein</fullName>
    </submittedName>
</protein>
<keyword evidence="4" id="KW-0067">ATP-binding</keyword>
<dbReference type="InterPro" id="IPR000212">
    <property type="entry name" value="DNA_helicase_UvrD/REP"/>
</dbReference>
<evidence type="ECO:0000256" key="1">
    <source>
        <dbReference type="ARBA" id="ARBA00022741"/>
    </source>
</evidence>
<keyword evidence="3" id="KW-0347">Helicase</keyword>
<comment type="caution">
    <text evidence="6">The sequence shown here is derived from an EMBL/GenBank/DDBJ whole genome shotgun (WGS) entry which is preliminary data.</text>
</comment>
<dbReference type="EMBL" id="JAPQFJ010000002">
    <property type="protein sequence ID" value="MCY6957429.1"/>
    <property type="molecule type" value="Genomic_DNA"/>
</dbReference>
<keyword evidence="1" id="KW-0547">Nucleotide-binding</keyword>
<dbReference type="RefSeq" id="WP_268059800.1">
    <property type="nucleotide sequence ID" value="NZ_JAPQFJ010000002.1"/>
</dbReference>
<proteinExistence type="predicted"/>
<keyword evidence="7" id="KW-1185">Reference proteome</keyword>
<evidence type="ECO:0000256" key="4">
    <source>
        <dbReference type="ARBA" id="ARBA00022840"/>
    </source>
</evidence>
<keyword evidence="2" id="KW-0378">Hydrolase</keyword>
<dbReference type="PANTHER" id="PTHR11070">
    <property type="entry name" value="UVRD / RECB / PCRA DNA HELICASE FAMILY MEMBER"/>
    <property type="match status" value="1"/>
</dbReference>